<keyword evidence="2" id="KW-1133">Transmembrane helix</keyword>
<dbReference type="RefSeq" id="WP_192624244.1">
    <property type="nucleotide sequence ID" value="NZ_JADBGG010000023.1"/>
</dbReference>
<sequence>MRFPKMPRPWRASSSKKGSSSGGFRLPSPGRRILAVEMAGDDIRAAVVRRQGRGFEIIDYASLKRPDTHEDLPDVASLKALAERLGVSGGAAILVSPLARAFELLMDRAKIRGMKAYQLREAVKWEVEPYTGINGVTALIAVERKPELKAKPGDIVYEDDDQTTVNVAAIERNVYRAVRERFKVAGFRLTRIYPPEACFYYVLHMDGRDTPRAVLEVGQDYSNFAVLSGGIPQQINTLSLSQESIAAHVSGELVSQDLVDTMRFTVRQVPQPEPLILSGLGATDRDIVDFISEFCPNGAMPLDLPRSAGLADAKGDPSHAVYGTVVGAAMRELHGAGARQAGIDDSVPLSVRIRQSAYLVPVAITGILVLSLTGHYAFMRYQEQDYKAQIAIYETDLKKRKAEIATYEGLLAEKDKLGKEVEQAGKRLHYMETQADQEMNRFIEFFRDMGQDMPEHIVLKSFAQADKSAFKLTGSAFDLEALGSYAAKLQERGWCDSAVIDKITAGVGRLEFEMTVNIKG</sequence>
<gene>
    <name evidence="3" type="ORF">H4684_002877</name>
</gene>
<feature type="compositionally biased region" description="Low complexity" evidence="1">
    <location>
        <begin position="13"/>
        <end position="23"/>
    </location>
</feature>
<dbReference type="Gene3D" id="3.30.420.40">
    <property type="match status" value="2"/>
</dbReference>
<feature type="transmembrane region" description="Helical" evidence="2">
    <location>
        <begin position="358"/>
        <end position="378"/>
    </location>
</feature>
<evidence type="ECO:0000313" key="3">
    <source>
        <dbReference type="EMBL" id="MBE1426213.1"/>
    </source>
</evidence>
<accession>A0ABR9H673</accession>
<evidence type="ECO:0000256" key="1">
    <source>
        <dbReference type="SAM" id="MobiDB-lite"/>
    </source>
</evidence>
<comment type="caution">
    <text evidence="3">The sequence shown here is derived from an EMBL/GenBank/DDBJ whole genome shotgun (WGS) entry which is preliminary data.</text>
</comment>
<reference evidence="3 4" key="1">
    <citation type="submission" date="2020-10" db="EMBL/GenBank/DDBJ databases">
        <title>Genomic Encyclopedia of Type Strains, Phase IV (KMG-IV): sequencing the most valuable type-strain genomes for metagenomic binning, comparative biology and taxonomic classification.</title>
        <authorList>
            <person name="Goeker M."/>
        </authorList>
    </citation>
    <scope>NUCLEOTIDE SEQUENCE [LARGE SCALE GENOMIC DNA]</scope>
    <source>
        <strain evidence="3 4">DSM 4194</strain>
    </source>
</reference>
<proteinExistence type="predicted"/>
<dbReference type="Proteomes" id="UP000639010">
    <property type="component" value="Unassembled WGS sequence"/>
</dbReference>
<name>A0ABR9H673_9BACT</name>
<keyword evidence="4" id="KW-1185">Reference proteome</keyword>
<evidence type="ECO:0008006" key="5">
    <source>
        <dbReference type="Google" id="ProtNLM"/>
    </source>
</evidence>
<organism evidence="3 4">
    <name type="scientific">Desulfomicrobium macestii</name>
    <dbReference type="NCBI Taxonomy" id="90731"/>
    <lineage>
        <taxon>Bacteria</taxon>
        <taxon>Pseudomonadati</taxon>
        <taxon>Thermodesulfobacteriota</taxon>
        <taxon>Desulfovibrionia</taxon>
        <taxon>Desulfovibrionales</taxon>
        <taxon>Desulfomicrobiaceae</taxon>
        <taxon>Desulfomicrobium</taxon>
    </lineage>
</organism>
<protein>
    <recommendedName>
        <fullName evidence="5">Fimbrial assembly family protein</fullName>
    </recommendedName>
</protein>
<keyword evidence="2" id="KW-0812">Transmembrane</keyword>
<feature type="region of interest" description="Disordered" evidence="1">
    <location>
        <begin position="1"/>
        <end position="26"/>
    </location>
</feature>
<dbReference type="Gene3D" id="3.30.1490.300">
    <property type="match status" value="1"/>
</dbReference>
<evidence type="ECO:0000256" key="2">
    <source>
        <dbReference type="SAM" id="Phobius"/>
    </source>
</evidence>
<evidence type="ECO:0000313" key="4">
    <source>
        <dbReference type="Proteomes" id="UP000639010"/>
    </source>
</evidence>
<keyword evidence="2" id="KW-0472">Membrane</keyword>
<dbReference type="EMBL" id="JADBGG010000023">
    <property type="protein sequence ID" value="MBE1426213.1"/>
    <property type="molecule type" value="Genomic_DNA"/>
</dbReference>